<feature type="region of interest" description="Disordered" evidence="5">
    <location>
        <begin position="239"/>
        <end position="313"/>
    </location>
</feature>
<protein>
    <recommendedName>
        <fullName evidence="1">Anaphase-promoting complex subunit 11</fullName>
    </recommendedName>
</protein>
<keyword evidence="3" id="KW-0131">Cell cycle</keyword>
<sequence length="530" mass="59535">MSAPYRPTPSMYSDYPPVRAPQHSHSWADSTASIALPPLHHQETPSEPIDTPMPDCPWLNEWTQQVQQAQTDLLPNVLAPPNGSRQYIPPYLNQYEVYARQSPSTLFSRPPSFSNNNNNNNNNNNPFPPASAHSFPHVNHFGAAPYQMHNQSTGPPESQSGPSTNGDHYQPNSAAQNYPAYQPSHTTRRPYLPQVHHPVTFPSDSAFEARPPGQFLARRQPSGNSRPSNERNHAFMWTSPTRYPQAHPPVPSPPPAQPPLGTLTNRNGTNDPPSTTSTTRSYRHQRVSSRSRFDAHHELSPSALDEPDSDLTVRTRRPRPHFMGMQGSGSPVVTQTQMKKLREELKHLLPSELPDGTSHMCDICQKDYSHTHVKPTDEEEIAIQLPCKHVFGEHCINTWFETCQTQKHKITCPMCRKVLAAPPERGSMGYLRGSAALLMQLSRARHRSQQQGRSERGANEGREDELDRRELAMLHRELNLDPGDLELLLRNHRRSPPSYRGGPASEDLGTDEMLHYLAEAASGSWTPPRP</sequence>
<proteinExistence type="predicted"/>
<feature type="domain" description="RING-type" evidence="6">
    <location>
        <begin position="361"/>
        <end position="416"/>
    </location>
</feature>
<evidence type="ECO:0000313" key="8">
    <source>
        <dbReference type="Proteomes" id="UP000250266"/>
    </source>
</evidence>
<dbReference type="Pfam" id="PF12861">
    <property type="entry name" value="zf-ANAPC11"/>
    <property type="match status" value="1"/>
</dbReference>
<organism evidence="7 8">
    <name type="scientific">Lepidopterella palustris CBS 459.81</name>
    <dbReference type="NCBI Taxonomy" id="1314670"/>
    <lineage>
        <taxon>Eukaryota</taxon>
        <taxon>Fungi</taxon>
        <taxon>Dikarya</taxon>
        <taxon>Ascomycota</taxon>
        <taxon>Pezizomycotina</taxon>
        <taxon>Dothideomycetes</taxon>
        <taxon>Pleosporomycetidae</taxon>
        <taxon>Mytilinidiales</taxon>
        <taxon>Argynnaceae</taxon>
        <taxon>Lepidopterella</taxon>
    </lineage>
</organism>
<evidence type="ECO:0000256" key="1">
    <source>
        <dbReference type="ARBA" id="ARBA00013928"/>
    </source>
</evidence>
<keyword evidence="4" id="KW-0863">Zinc-finger</keyword>
<dbReference type="PROSITE" id="PS50089">
    <property type="entry name" value="ZF_RING_2"/>
    <property type="match status" value="1"/>
</dbReference>
<dbReference type="GO" id="GO:0008270">
    <property type="term" value="F:zinc ion binding"/>
    <property type="evidence" value="ECO:0007669"/>
    <property type="project" value="UniProtKB-KW"/>
</dbReference>
<reference evidence="7 8" key="1">
    <citation type="journal article" date="2016" name="Nat. Commun.">
        <title>Ectomycorrhizal ecology is imprinted in the genome of the dominant symbiotic fungus Cenococcum geophilum.</title>
        <authorList>
            <consortium name="DOE Joint Genome Institute"/>
            <person name="Peter M."/>
            <person name="Kohler A."/>
            <person name="Ohm R.A."/>
            <person name="Kuo A."/>
            <person name="Krutzmann J."/>
            <person name="Morin E."/>
            <person name="Arend M."/>
            <person name="Barry K.W."/>
            <person name="Binder M."/>
            <person name="Choi C."/>
            <person name="Clum A."/>
            <person name="Copeland A."/>
            <person name="Grisel N."/>
            <person name="Haridas S."/>
            <person name="Kipfer T."/>
            <person name="LaButti K."/>
            <person name="Lindquist E."/>
            <person name="Lipzen A."/>
            <person name="Maire R."/>
            <person name="Meier B."/>
            <person name="Mihaltcheva S."/>
            <person name="Molinier V."/>
            <person name="Murat C."/>
            <person name="Poggeler S."/>
            <person name="Quandt C.A."/>
            <person name="Sperisen C."/>
            <person name="Tritt A."/>
            <person name="Tisserant E."/>
            <person name="Crous P.W."/>
            <person name="Henrissat B."/>
            <person name="Nehls U."/>
            <person name="Egli S."/>
            <person name="Spatafora J.W."/>
            <person name="Grigoriev I.V."/>
            <person name="Martin F.M."/>
        </authorList>
    </citation>
    <scope>NUCLEOTIDE SEQUENCE [LARGE SCALE GENOMIC DNA]</scope>
    <source>
        <strain evidence="7 8">CBS 459.81</strain>
    </source>
</reference>
<gene>
    <name evidence="7" type="ORF">K432DRAFT_405293</name>
</gene>
<dbReference type="InterPro" id="IPR024991">
    <property type="entry name" value="RING-H2_APC11"/>
</dbReference>
<name>A0A8E2JET7_9PEZI</name>
<feature type="compositionally biased region" description="Polar residues" evidence="5">
    <location>
        <begin position="262"/>
        <end position="271"/>
    </location>
</feature>
<feature type="region of interest" description="Disordered" evidence="5">
    <location>
        <begin position="443"/>
        <end position="465"/>
    </location>
</feature>
<keyword evidence="8" id="KW-1185">Reference proteome</keyword>
<dbReference type="SUPFAM" id="SSF57850">
    <property type="entry name" value="RING/U-box"/>
    <property type="match status" value="1"/>
</dbReference>
<evidence type="ECO:0000256" key="2">
    <source>
        <dbReference type="ARBA" id="ARBA00022618"/>
    </source>
</evidence>
<evidence type="ECO:0000313" key="7">
    <source>
        <dbReference type="EMBL" id="OCK79757.1"/>
    </source>
</evidence>
<dbReference type="Proteomes" id="UP000250266">
    <property type="component" value="Unassembled WGS sequence"/>
</dbReference>
<evidence type="ECO:0000256" key="5">
    <source>
        <dbReference type="SAM" id="MobiDB-lite"/>
    </source>
</evidence>
<dbReference type="GO" id="GO:0061630">
    <property type="term" value="F:ubiquitin protein ligase activity"/>
    <property type="evidence" value="ECO:0007669"/>
    <property type="project" value="InterPro"/>
</dbReference>
<dbReference type="Gene3D" id="3.30.40.10">
    <property type="entry name" value="Zinc/RING finger domain, C3HC4 (zinc finger)"/>
    <property type="match status" value="1"/>
</dbReference>
<dbReference type="GO" id="GO:0097602">
    <property type="term" value="F:cullin family protein binding"/>
    <property type="evidence" value="ECO:0007669"/>
    <property type="project" value="InterPro"/>
</dbReference>
<evidence type="ECO:0000256" key="4">
    <source>
        <dbReference type="PROSITE-ProRule" id="PRU00175"/>
    </source>
</evidence>
<dbReference type="OrthoDB" id="8062037at2759"/>
<dbReference type="GO" id="GO:0051301">
    <property type="term" value="P:cell division"/>
    <property type="evidence" value="ECO:0007669"/>
    <property type="project" value="UniProtKB-KW"/>
</dbReference>
<feature type="region of interest" description="Disordered" evidence="5">
    <location>
        <begin position="491"/>
        <end position="510"/>
    </location>
</feature>
<evidence type="ECO:0000256" key="3">
    <source>
        <dbReference type="ARBA" id="ARBA00022776"/>
    </source>
</evidence>
<feature type="compositionally biased region" description="Low complexity" evidence="5">
    <location>
        <begin position="110"/>
        <end position="125"/>
    </location>
</feature>
<dbReference type="EMBL" id="KV744989">
    <property type="protein sequence ID" value="OCK79757.1"/>
    <property type="molecule type" value="Genomic_DNA"/>
</dbReference>
<dbReference type="GO" id="GO:0005680">
    <property type="term" value="C:anaphase-promoting complex"/>
    <property type="evidence" value="ECO:0007669"/>
    <property type="project" value="InterPro"/>
</dbReference>
<feature type="region of interest" description="Disordered" evidence="5">
    <location>
        <begin position="104"/>
        <end position="209"/>
    </location>
</feature>
<feature type="compositionally biased region" description="Pro residues" evidence="5">
    <location>
        <begin position="246"/>
        <end position="258"/>
    </location>
</feature>
<feature type="region of interest" description="Disordered" evidence="5">
    <location>
        <begin position="1"/>
        <end position="27"/>
    </location>
</feature>
<keyword evidence="3" id="KW-0498">Mitosis</keyword>
<keyword evidence="4" id="KW-0862">Zinc</keyword>
<feature type="compositionally biased region" description="Basic and acidic residues" evidence="5">
    <location>
        <begin position="453"/>
        <end position="465"/>
    </location>
</feature>
<accession>A0A8E2JET7</accession>
<keyword evidence="4" id="KW-0479">Metal-binding</keyword>
<dbReference type="GO" id="GO:0031145">
    <property type="term" value="P:anaphase-promoting complex-dependent catabolic process"/>
    <property type="evidence" value="ECO:0007669"/>
    <property type="project" value="InterPro"/>
</dbReference>
<keyword evidence="2" id="KW-0132">Cell division</keyword>
<evidence type="ECO:0000259" key="6">
    <source>
        <dbReference type="PROSITE" id="PS50089"/>
    </source>
</evidence>
<feature type="compositionally biased region" description="Polar residues" evidence="5">
    <location>
        <begin position="148"/>
        <end position="176"/>
    </location>
</feature>
<dbReference type="InterPro" id="IPR001841">
    <property type="entry name" value="Znf_RING"/>
</dbReference>
<dbReference type="InterPro" id="IPR013083">
    <property type="entry name" value="Znf_RING/FYVE/PHD"/>
</dbReference>
<dbReference type="AlphaFoldDB" id="A0A8E2JET7"/>